<dbReference type="CDD" id="cd01449">
    <property type="entry name" value="TST_Repeat_2"/>
    <property type="match status" value="1"/>
</dbReference>
<dbReference type="NCBIfam" id="NF008557">
    <property type="entry name" value="PRK11493.1"/>
    <property type="match status" value="1"/>
</dbReference>
<evidence type="ECO:0000313" key="5">
    <source>
        <dbReference type="EMBL" id="RDE10048.1"/>
    </source>
</evidence>
<protein>
    <recommendedName>
        <fullName evidence="3">Sulfurtransferase</fullName>
    </recommendedName>
</protein>
<keyword evidence="6" id="KW-1185">Reference proteome</keyword>
<dbReference type="OrthoDB" id="9781034at2"/>
<proteinExistence type="predicted"/>
<keyword evidence="1 3" id="KW-0808">Transferase</keyword>
<gene>
    <name evidence="5" type="ORF">DVH29_03715</name>
</gene>
<evidence type="ECO:0000259" key="4">
    <source>
        <dbReference type="PROSITE" id="PS50206"/>
    </source>
</evidence>
<sequence length="291" mass="30849">MNRELSLSGPLVDTSWLDSRLAHPDLVILDASWYLPDAGRDGAAEFEIERIAGARFFDFNTRFADPDTDLPHMLPSAARFETEARKLGISQTSVIVCYDGAGIFSAPRAWWMFKAMGHDAVAVLDGGFPAWKRRGGALESGKPATPQPGDFIARPDPARIAGLERVDKTLRSGGANILDARGAARFAGTVPEPRPGLRAGHMPGAANLPYTELLAEGRFKDAADLRDLLGKKGVTGDEPVITTCGSGVTASVLALGIEQAGLPPAAVYDGSWAEWGARDDLPLATGSDGKP</sequence>
<dbReference type="InterPro" id="IPR001307">
    <property type="entry name" value="Thiosulphate_STrfase_CS"/>
</dbReference>
<dbReference type="Gene3D" id="3.40.250.10">
    <property type="entry name" value="Rhodanese-like domain"/>
    <property type="match status" value="2"/>
</dbReference>
<dbReference type="PROSITE" id="PS00683">
    <property type="entry name" value="RHODANESE_2"/>
    <property type="match status" value="1"/>
</dbReference>
<dbReference type="RefSeq" id="WP_114644813.1">
    <property type="nucleotide sequence ID" value="NZ_QQNH01000003.1"/>
</dbReference>
<dbReference type="CDD" id="cd01448">
    <property type="entry name" value="TST_Repeat_1"/>
    <property type="match status" value="1"/>
</dbReference>
<keyword evidence="2" id="KW-0677">Repeat</keyword>
<dbReference type="PROSITE" id="PS50206">
    <property type="entry name" value="RHODANESE_3"/>
    <property type="match status" value="2"/>
</dbReference>
<comment type="caution">
    <text evidence="5">The sequence shown here is derived from an EMBL/GenBank/DDBJ whole genome shotgun (WGS) entry which is preliminary data.</text>
</comment>
<dbReference type="SUPFAM" id="SSF52821">
    <property type="entry name" value="Rhodanese/Cell cycle control phosphatase"/>
    <property type="match status" value="2"/>
</dbReference>
<feature type="domain" description="Rhodanese" evidence="4">
    <location>
        <begin position="171"/>
        <end position="284"/>
    </location>
</feature>
<evidence type="ECO:0000256" key="2">
    <source>
        <dbReference type="ARBA" id="ARBA00022737"/>
    </source>
</evidence>
<keyword evidence="5" id="KW-0670">Pyruvate</keyword>
<reference evidence="6" key="1">
    <citation type="submission" date="2018-07" db="EMBL/GenBank/DDBJ databases">
        <authorList>
            <person name="Liu B.-T."/>
            <person name="Du Z."/>
        </authorList>
    </citation>
    <scope>NUCLEOTIDE SEQUENCE [LARGE SCALE GENOMIC DNA]</scope>
    <source>
        <strain evidence="6">XYN52</strain>
    </source>
</reference>
<name>A0A369W673_9HYPH</name>
<dbReference type="PANTHER" id="PTHR11364:SF27">
    <property type="entry name" value="SULFURTRANSFERASE"/>
    <property type="match status" value="1"/>
</dbReference>
<dbReference type="SMART" id="SM00450">
    <property type="entry name" value="RHOD"/>
    <property type="match status" value="2"/>
</dbReference>
<dbReference type="PANTHER" id="PTHR11364">
    <property type="entry name" value="THIOSULFATE SULFERTANSFERASE"/>
    <property type="match status" value="1"/>
</dbReference>
<dbReference type="InterPro" id="IPR001763">
    <property type="entry name" value="Rhodanese-like_dom"/>
</dbReference>
<evidence type="ECO:0000256" key="3">
    <source>
        <dbReference type="RuleBase" id="RU000507"/>
    </source>
</evidence>
<dbReference type="AlphaFoldDB" id="A0A369W673"/>
<feature type="domain" description="Rhodanese" evidence="4">
    <location>
        <begin position="22"/>
        <end position="140"/>
    </location>
</feature>
<dbReference type="GO" id="GO:0004792">
    <property type="term" value="F:thiosulfate-cyanide sulfurtransferase activity"/>
    <property type="evidence" value="ECO:0007669"/>
    <property type="project" value="InterPro"/>
</dbReference>
<evidence type="ECO:0000256" key="1">
    <source>
        <dbReference type="ARBA" id="ARBA00022679"/>
    </source>
</evidence>
<dbReference type="EMBL" id="QQNH01000003">
    <property type="protein sequence ID" value="RDE10048.1"/>
    <property type="molecule type" value="Genomic_DNA"/>
</dbReference>
<accession>A0A369W673</accession>
<dbReference type="Pfam" id="PF00581">
    <property type="entry name" value="Rhodanese"/>
    <property type="match status" value="2"/>
</dbReference>
<organism evidence="5 6">
    <name type="scientific">Pelagibacterium lacus</name>
    <dbReference type="NCBI Taxonomy" id="2282655"/>
    <lineage>
        <taxon>Bacteria</taxon>
        <taxon>Pseudomonadati</taxon>
        <taxon>Pseudomonadota</taxon>
        <taxon>Alphaproteobacteria</taxon>
        <taxon>Hyphomicrobiales</taxon>
        <taxon>Devosiaceae</taxon>
        <taxon>Pelagibacterium</taxon>
    </lineage>
</organism>
<dbReference type="InterPro" id="IPR036873">
    <property type="entry name" value="Rhodanese-like_dom_sf"/>
</dbReference>
<evidence type="ECO:0000313" key="6">
    <source>
        <dbReference type="Proteomes" id="UP000253759"/>
    </source>
</evidence>
<dbReference type="FunFam" id="3.40.250.10:FF:000001">
    <property type="entry name" value="Sulfurtransferase"/>
    <property type="match status" value="1"/>
</dbReference>
<dbReference type="InterPro" id="IPR045078">
    <property type="entry name" value="TST/MPST-like"/>
</dbReference>
<dbReference type="Proteomes" id="UP000253759">
    <property type="component" value="Unassembled WGS sequence"/>
</dbReference>